<feature type="compositionally biased region" description="Polar residues" evidence="4">
    <location>
        <begin position="530"/>
        <end position="539"/>
    </location>
</feature>
<evidence type="ECO:0000256" key="1">
    <source>
        <dbReference type="ARBA" id="ARBA00010873"/>
    </source>
</evidence>
<evidence type="ECO:0000259" key="5">
    <source>
        <dbReference type="Pfam" id="PF03389"/>
    </source>
</evidence>
<keyword evidence="3" id="KW-0175">Coiled coil</keyword>
<feature type="coiled-coil region" evidence="3">
    <location>
        <begin position="380"/>
        <end position="424"/>
    </location>
</feature>
<sequence length="539" mass="59479">MAIYHTRVKTFSRSQGHASTAAAAYRAGLLIVDARTGLKHDYRRRGGVVETRCIAPDEAPDWAFDPCELWPAAEASEKRKDATVAREFEIALPHELTDDERSALTADIARALVERYRFAIQASIHEPQTPDGLNYHAHLLATTRRVGDAGLADKTRELDGGPSGRGEVEWIREMVAKTINSHLAAAQIQARVDHRSLEAQAAEAADLGDEATALALSREPTEHIGKDATALHRRGVESERVQANEAITADNEAQWKEALAQLEGEGRLQPVSAGHSQEQARRERGVKPGVVLDLSPVHGQGQIRVVRGLSRGALTPSGSRRSERERQGASRNLLAEAIQLWKEDFMAKVGVTFKATSQLLQHGAERLSAFAHVPKFRSDLGELVKRLKRLRHDAERFTRRRAAEERAQHLLSQAERALEQFEADHPKPGLWSRAEWSKRRARRLRTVQTRRDAHRRARHATGPEAQEGYNVQAKASAEQLEAWSQSMLIRYPVPADTMPAGKAASAEPAVSTEDQPEVSTSGVPAKPASVESSSSLRPK</sequence>
<dbReference type="RefSeq" id="WP_280575520.1">
    <property type="nucleotide sequence ID" value="NZ_JARXRM010000043.1"/>
</dbReference>
<dbReference type="EMBL" id="JARXRM010000043">
    <property type="protein sequence ID" value="MDH5824222.1"/>
    <property type="molecule type" value="Genomic_DNA"/>
</dbReference>
<dbReference type="Pfam" id="PF03389">
    <property type="entry name" value="MobA_MobL"/>
    <property type="match status" value="1"/>
</dbReference>
<dbReference type="Gene3D" id="3.30.930.30">
    <property type="match status" value="1"/>
</dbReference>
<feature type="region of interest" description="Disordered" evidence="4">
    <location>
        <begin position="309"/>
        <end position="329"/>
    </location>
</feature>
<protein>
    <submittedName>
        <fullName evidence="6">MobA/MobL family protein</fullName>
    </submittedName>
</protein>
<evidence type="ECO:0000313" key="6">
    <source>
        <dbReference type="EMBL" id="MDH5824222.1"/>
    </source>
</evidence>
<feature type="domain" description="MobA/MobL protein" evidence="5">
    <location>
        <begin position="19"/>
        <end position="234"/>
    </location>
</feature>
<feature type="region of interest" description="Disordered" evidence="4">
    <location>
        <begin position="445"/>
        <end position="468"/>
    </location>
</feature>
<accession>A0ABT6JBL8</accession>
<evidence type="ECO:0000256" key="4">
    <source>
        <dbReference type="SAM" id="MobiDB-lite"/>
    </source>
</evidence>
<feature type="region of interest" description="Disordered" evidence="4">
    <location>
        <begin position="496"/>
        <end position="539"/>
    </location>
</feature>
<proteinExistence type="inferred from homology"/>
<comment type="caution">
    <text evidence="6">The sequence shown here is derived from an EMBL/GenBank/DDBJ whole genome shotgun (WGS) entry which is preliminary data.</text>
</comment>
<dbReference type="InterPro" id="IPR005053">
    <property type="entry name" value="MobA_MobL"/>
</dbReference>
<organism evidence="6 7">
    <name type="scientific">Luteimonas endophytica</name>
    <dbReference type="NCBI Taxonomy" id="3042023"/>
    <lineage>
        <taxon>Bacteria</taxon>
        <taxon>Pseudomonadati</taxon>
        <taxon>Pseudomonadota</taxon>
        <taxon>Gammaproteobacteria</taxon>
        <taxon>Lysobacterales</taxon>
        <taxon>Lysobacteraceae</taxon>
        <taxon>Luteimonas</taxon>
    </lineage>
</organism>
<reference evidence="6 7" key="1">
    <citation type="submission" date="2023-04" db="EMBL/GenBank/DDBJ databases">
        <title>Luteimonas endophyticus RD2P54.</title>
        <authorList>
            <person name="Sun J.-Q."/>
        </authorList>
    </citation>
    <scope>NUCLEOTIDE SEQUENCE [LARGE SCALE GENOMIC DNA]</scope>
    <source>
        <strain evidence="6 7">RD2P54</strain>
    </source>
</reference>
<comment type="similarity">
    <text evidence="1">Belongs to the MobA/MobL family.</text>
</comment>
<evidence type="ECO:0000256" key="3">
    <source>
        <dbReference type="SAM" id="Coils"/>
    </source>
</evidence>
<evidence type="ECO:0000256" key="2">
    <source>
        <dbReference type="ARBA" id="ARBA00022971"/>
    </source>
</evidence>
<name>A0ABT6JBL8_9GAMM</name>
<dbReference type="Proteomes" id="UP001156940">
    <property type="component" value="Unassembled WGS sequence"/>
</dbReference>
<keyword evidence="7" id="KW-1185">Reference proteome</keyword>
<gene>
    <name evidence="6" type="ORF">QFW77_14670</name>
</gene>
<evidence type="ECO:0000313" key="7">
    <source>
        <dbReference type="Proteomes" id="UP001156940"/>
    </source>
</evidence>
<keyword evidence="2" id="KW-0184">Conjugation</keyword>